<feature type="transmembrane region" description="Helical" evidence="1">
    <location>
        <begin position="16"/>
        <end position="36"/>
    </location>
</feature>
<dbReference type="Proteomes" id="UP000705867">
    <property type="component" value="Unassembled WGS sequence"/>
</dbReference>
<dbReference type="EMBL" id="JAIOIV010000148">
    <property type="protein sequence ID" value="MBZ0158349.1"/>
    <property type="molecule type" value="Genomic_DNA"/>
</dbReference>
<reference evidence="2" key="2">
    <citation type="submission" date="2021-08" db="EMBL/GenBank/DDBJ databases">
        <authorList>
            <person name="Dalcin Martins P."/>
        </authorList>
    </citation>
    <scope>NUCLEOTIDE SEQUENCE</scope>
    <source>
        <strain evidence="2">MAG_39</strain>
    </source>
</reference>
<evidence type="ECO:0000256" key="1">
    <source>
        <dbReference type="SAM" id="Phobius"/>
    </source>
</evidence>
<evidence type="ECO:0000313" key="3">
    <source>
        <dbReference type="Proteomes" id="UP000705867"/>
    </source>
</evidence>
<protein>
    <submittedName>
        <fullName evidence="2">Uncharacterized protein</fullName>
    </submittedName>
</protein>
<keyword evidence="1" id="KW-0472">Membrane</keyword>
<gene>
    <name evidence="2" type="ORF">K8I29_19300</name>
</gene>
<organism evidence="2 3">
    <name type="scientific">Candidatus Nitrobium versatile</name>
    <dbReference type="NCBI Taxonomy" id="2884831"/>
    <lineage>
        <taxon>Bacteria</taxon>
        <taxon>Pseudomonadati</taxon>
        <taxon>Nitrospirota</taxon>
        <taxon>Nitrospiria</taxon>
        <taxon>Nitrospirales</taxon>
        <taxon>Nitrospiraceae</taxon>
        <taxon>Candidatus Nitrobium</taxon>
    </lineage>
</organism>
<keyword evidence="1" id="KW-0812">Transmembrane</keyword>
<sequence length="157" mass="17460">MRKIGNIVNAVKRADAVPVTVFLWSIALVLTLVLSLQARRTFFALREYASVASEESISLIEVTKVALSSRDYQWIKERLAAAHPDVLFEAQADSIRVSVGSVRDYEKFRNALYSVMESVRDARWEVASLCAGEACSTPVYRAELKGYAVRITSKAGQ</sequence>
<comment type="caution">
    <text evidence="2">The sequence shown here is derived from an EMBL/GenBank/DDBJ whole genome shotgun (WGS) entry which is preliminary data.</text>
</comment>
<dbReference type="AlphaFoldDB" id="A0A953M3L1"/>
<accession>A0A953M3L1</accession>
<name>A0A953M3L1_9BACT</name>
<keyword evidence="1" id="KW-1133">Transmembrane helix</keyword>
<proteinExistence type="predicted"/>
<reference evidence="2" key="1">
    <citation type="journal article" date="2021" name="bioRxiv">
        <title>Unraveling nitrogen, sulfur and carbon metabolic pathways and microbial community transcriptional responses to substrate deprivation and toxicity stresses in a bioreactor mimicking anoxic brackish coastal sediment conditions.</title>
        <authorList>
            <person name="Martins P.D."/>
            <person name="Echeveste M.J."/>
            <person name="Arshad A."/>
            <person name="Kurth J."/>
            <person name="Ouboter H."/>
            <person name="Jetten M.S.M."/>
            <person name="Welte C.U."/>
        </authorList>
    </citation>
    <scope>NUCLEOTIDE SEQUENCE</scope>
    <source>
        <strain evidence="2">MAG_39</strain>
    </source>
</reference>
<evidence type="ECO:0000313" key="2">
    <source>
        <dbReference type="EMBL" id="MBZ0158349.1"/>
    </source>
</evidence>